<dbReference type="EMBL" id="JABWDY010043241">
    <property type="protein sequence ID" value="KAF5176072.1"/>
    <property type="molecule type" value="Genomic_DNA"/>
</dbReference>
<dbReference type="PANTHER" id="PTHR37755:SF1">
    <property type="entry name" value="PROTEIN TIC 56, CHLOROPLASTIC"/>
    <property type="match status" value="1"/>
</dbReference>
<name>A0A7J6UV17_THATH</name>
<dbReference type="GO" id="GO:0009706">
    <property type="term" value="C:chloroplast inner membrane"/>
    <property type="evidence" value="ECO:0007669"/>
    <property type="project" value="TreeGrafter"/>
</dbReference>
<dbReference type="InterPro" id="IPR037471">
    <property type="entry name" value="TIC56"/>
</dbReference>
<gene>
    <name evidence="2" type="ORF">FRX31_034341</name>
</gene>
<evidence type="ECO:0000259" key="1">
    <source>
        <dbReference type="Pfam" id="PF14237"/>
    </source>
</evidence>
<reference evidence="2 3" key="1">
    <citation type="submission" date="2020-06" db="EMBL/GenBank/DDBJ databases">
        <title>Transcriptomic and genomic resources for Thalictrum thalictroides and T. hernandezii: Facilitating candidate gene discovery in an emerging model plant lineage.</title>
        <authorList>
            <person name="Arias T."/>
            <person name="Riano-Pachon D.M."/>
            <person name="Di Stilio V.S."/>
        </authorList>
    </citation>
    <scope>NUCLEOTIDE SEQUENCE [LARGE SCALE GENOMIC DNA]</scope>
    <source>
        <strain evidence="3">cv. WT478/WT964</strain>
        <tissue evidence="2">Leaves</tissue>
    </source>
</reference>
<sequence length="518" mass="60658">MASINFNWFGENWFNKPHQNPITPLNFISLTQIHFPKHSSNTPNFASISGSVSNLFRKKQEEPKKPAQSPGKYKKMVEQFFWECENLPDYRHAPEVEKILNDDPVFEKKENLTEEEIKENAEWWEEFQKSPVVKFLRRAEDIADKINEMELKENENAYRREDRKLWKALPHVPGLDGRPMPRKAIKTQQESDDKFWDFTKQFFFGLWGFKQRPYPPGRPIDVAQAIGYKKLEKRYYDFIMRSGGWYYKDRIGRTRGPLELITLKTAWGGGIIDKDTFIWGEDMDEWAPIHMVYGLEKAIATWEVRLGAAATAFIHKLQNGTPPWVPVKGHEKKTYKQLQVEAIESKKRDLAVLEANGGIWPGVRTPSHALFLWASGSELTTILEADHMPNKYIPKDLRIQLAKAIPGLRPWEVLSIEQAMDQITYGGEWYREPLGSYTTGPPYIRRWNRDMKNLFKTFLRLSYRVFSSLEETIPGFRAIVEKVNERTDRKIAQRVQRRAAEKRAEEEINLYGRRISDD</sequence>
<protein>
    <submittedName>
        <fullName evidence="2">Tic 56 protein</fullName>
    </submittedName>
</protein>
<feature type="domain" description="GYF" evidence="1">
    <location>
        <begin position="245"/>
        <end position="295"/>
    </location>
</feature>
<dbReference type="InterPro" id="IPR025640">
    <property type="entry name" value="GYF_2"/>
</dbReference>
<dbReference type="Pfam" id="PF14237">
    <property type="entry name" value="GYF_2"/>
    <property type="match status" value="1"/>
</dbReference>
<dbReference type="PANTHER" id="PTHR37755">
    <property type="entry name" value="PROTEIN TIC 56, CHLOROPLASTIC"/>
    <property type="match status" value="1"/>
</dbReference>
<accession>A0A7J6UV17</accession>
<dbReference type="AlphaFoldDB" id="A0A7J6UV17"/>
<comment type="caution">
    <text evidence="2">The sequence shown here is derived from an EMBL/GenBank/DDBJ whole genome shotgun (WGS) entry which is preliminary data.</text>
</comment>
<evidence type="ECO:0000313" key="3">
    <source>
        <dbReference type="Proteomes" id="UP000554482"/>
    </source>
</evidence>
<organism evidence="2 3">
    <name type="scientific">Thalictrum thalictroides</name>
    <name type="common">Rue-anemone</name>
    <name type="synonym">Anemone thalictroides</name>
    <dbReference type="NCBI Taxonomy" id="46969"/>
    <lineage>
        <taxon>Eukaryota</taxon>
        <taxon>Viridiplantae</taxon>
        <taxon>Streptophyta</taxon>
        <taxon>Embryophyta</taxon>
        <taxon>Tracheophyta</taxon>
        <taxon>Spermatophyta</taxon>
        <taxon>Magnoliopsida</taxon>
        <taxon>Ranunculales</taxon>
        <taxon>Ranunculaceae</taxon>
        <taxon>Thalictroideae</taxon>
        <taxon>Thalictrum</taxon>
    </lineage>
</organism>
<proteinExistence type="predicted"/>
<dbReference type="OrthoDB" id="523541at2759"/>
<evidence type="ECO:0000313" key="2">
    <source>
        <dbReference type="EMBL" id="KAF5176072.1"/>
    </source>
</evidence>
<dbReference type="Proteomes" id="UP000554482">
    <property type="component" value="Unassembled WGS sequence"/>
</dbReference>
<dbReference type="GO" id="GO:0045037">
    <property type="term" value="P:protein import into chloroplast stroma"/>
    <property type="evidence" value="ECO:0007669"/>
    <property type="project" value="TreeGrafter"/>
</dbReference>
<keyword evidence="3" id="KW-1185">Reference proteome</keyword>